<keyword evidence="2" id="KW-0812">Transmembrane</keyword>
<accession>Q9RIQ1</accession>
<proteinExistence type="predicted"/>
<protein>
    <submittedName>
        <fullName evidence="3">SPDB2 protein</fullName>
    </submittedName>
</protein>
<keyword evidence="2" id="KW-1133">Transmembrane helix</keyword>
<evidence type="ECO:0000256" key="1">
    <source>
        <dbReference type="SAM" id="MobiDB-lite"/>
    </source>
</evidence>
<dbReference type="AlphaFoldDB" id="Q9RIQ1"/>
<keyword evidence="3" id="KW-0614">Plasmid</keyword>
<organism evidence="3">
    <name type="scientific">Streptomyces natalensis</name>
    <dbReference type="NCBI Taxonomy" id="68242"/>
    <lineage>
        <taxon>Bacteria</taxon>
        <taxon>Bacillati</taxon>
        <taxon>Actinomycetota</taxon>
        <taxon>Actinomycetes</taxon>
        <taxon>Kitasatosporales</taxon>
        <taxon>Streptomycetaceae</taxon>
        <taxon>Streptomyces</taxon>
    </lineage>
</organism>
<feature type="compositionally biased region" description="Pro residues" evidence="1">
    <location>
        <begin position="222"/>
        <end position="240"/>
    </location>
</feature>
<geneLocation type="plasmid" evidence="3">
    <name>pSNA1</name>
</geneLocation>
<feature type="transmembrane region" description="Helical" evidence="2">
    <location>
        <begin position="126"/>
        <end position="145"/>
    </location>
</feature>
<dbReference type="EMBL" id="AJ243257">
    <property type="protein sequence ID" value="CAB62260.1"/>
    <property type="molecule type" value="Genomic_DNA"/>
</dbReference>
<gene>
    <name evidence="3" type="primary">spdb2</name>
</gene>
<feature type="transmembrane region" description="Helical" evidence="2">
    <location>
        <begin position="21"/>
        <end position="44"/>
    </location>
</feature>
<evidence type="ECO:0000256" key="2">
    <source>
        <dbReference type="SAM" id="Phobius"/>
    </source>
</evidence>
<name>Q9RIQ1_9ACTN</name>
<keyword evidence="2" id="KW-0472">Membrane</keyword>
<feature type="region of interest" description="Disordered" evidence="1">
    <location>
        <begin position="285"/>
        <end position="309"/>
    </location>
</feature>
<feature type="region of interest" description="Disordered" evidence="1">
    <location>
        <begin position="220"/>
        <end position="244"/>
    </location>
</feature>
<feature type="transmembrane region" description="Helical" evidence="2">
    <location>
        <begin position="91"/>
        <end position="111"/>
    </location>
</feature>
<feature type="region of interest" description="Disordered" evidence="1">
    <location>
        <begin position="167"/>
        <end position="201"/>
    </location>
</feature>
<feature type="transmembrane region" description="Helical" evidence="2">
    <location>
        <begin position="56"/>
        <end position="79"/>
    </location>
</feature>
<evidence type="ECO:0000313" key="3">
    <source>
        <dbReference type="EMBL" id="CAB62260.1"/>
    </source>
</evidence>
<sequence>MPVRPVHRPPAGADPAQLERILRGLTVALVVVAVGCLAFTATNVTQFALDHGVSRWIAWLLDPLVASALGTVLVVDGLLSEFEVRPGGMASLLRWFAGLATWLMNCWGSLWPTGTPFGIPTHLDPAGLLLHSVLPVLLVLLAEAITTYRRRIVSRIAVLDEADTGWTPVDTPMPAPASAPVRPSEPILTASPAPAAPPAPVRPQRRLEVICGAEQVFRPALPARPVPSPKPEPEPAPVPPNGADDPHVAIVRAWWDGELSTRQTAERVGLSKTTVANIWRELAAEHGQRPAPGQPLPGAGQTVLQGVAA</sequence>
<reference evidence="3" key="1">
    <citation type="submission" date="1999-06" db="EMBL/GenBank/DDBJ databases">
        <title>Complete nucleotide sequence and characterization of pSNA1 from the Pimaricin-producing Streptomyces natalensis that replicates by a rolling circle mechanism.</title>
        <authorList>
            <person name="Mendes M.V."/>
            <person name="Aparicio J.F."/>
            <person name="Martin J.F."/>
        </authorList>
    </citation>
    <scope>NUCLEOTIDE SEQUENCE [LARGE SCALE GENOMIC DNA]</scope>
    <source>
        <plasmid evidence="3">pSNA1</plasmid>
    </source>
</reference>